<dbReference type="InterPro" id="IPR009784">
    <property type="entry name" value="DUF1349"/>
</dbReference>
<comment type="caution">
    <text evidence="1">The sequence shown here is derived from an EMBL/GenBank/DDBJ whole genome shotgun (WGS) entry which is preliminary data.</text>
</comment>
<organism evidence="1 2">
    <name type="scientific">Paenibacillus soyae</name>
    <dbReference type="NCBI Taxonomy" id="2969249"/>
    <lineage>
        <taxon>Bacteria</taxon>
        <taxon>Bacillati</taxon>
        <taxon>Bacillota</taxon>
        <taxon>Bacilli</taxon>
        <taxon>Bacillales</taxon>
        <taxon>Paenibacillaceae</taxon>
        <taxon>Paenibacillus</taxon>
    </lineage>
</organism>
<evidence type="ECO:0000313" key="1">
    <source>
        <dbReference type="EMBL" id="MCR2806013.1"/>
    </source>
</evidence>
<gene>
    <name evidence="1" type="ORF">NQZ67_19190</name>
</gene>
<proteinExistence type="predicted"/>
<dbReference type="Proteomes" id="UP001141950">
    <property type="component" value="Unassembled WGS sequence"/>
</dbReference>
<name>A0A9X2MUE1_9BACL</name>
<dbReference type="RefSeq" id="WP_257449060.1">
    <property type="nucleotide sequence ID" value="NZ_JANIPJ010000014.1"/>
</dbReference>
<dbReference type="PANTHER" id="PTHR35332">
    <property type="entry name" value="REGULATION OF ENOLASE PROTEIN 1"/>
    <property type="match status" value="1"/>
</dbReference>
<protein>
    <submittedName>
        <fullName evidence="1">DUF1349 domain-containing protein</fullName>
    </submittedName>
</protein>
<dbReference type="AlphaFoldDB" id="A0A9X2MUE1"/>
<dbReference type="PANTHER" id="PTHR35332:SF2">
    <property type="entry name" value="REGULATION OF ENOLASE PROTEIN 1"/>
    <property type="match status" value="1"/>
</dbReference>
<dbReference type="Pfam" id="PF07081">
    <property type="entry name" value="DUF1349"/>
    <property type="match status" value="1"/>
</dbReference>
<sequence length="203" mass="22745">MNLFDSCSGQSLQAGLNWLNEPDYWEFDANRALIVSARAFADFFIDPSGDNVKSSAPFLYTRVKGDFSAVTRVSVEMKQQYDSGCLMFMSDDTHWAKLCFEFFADHPSILSVVTKESSDDCISAKADTSQPYLRMARAGNCFAFHYSLDGEQWKLVRYFRLNCPEEIKVGVVAQSPVGDGAQARFDHFLLTHGISGDIRTVNS</sequence>
<accession>A0A9X2MUE1</accession>
<dbReference type="EMBL" id="JANIPJ010000014">
    <property type="protein sequence ID" value="MCR2806013.1"/>
    <property type="molecule type" value="Genomic_DNA"/>
</dbReference>
<dbReference type="InterPro" id="IPR013320">
    <property type="entry name" value="ConA-like_dom_sf"/>
</dbReference>
<dbReference type="Gene3D" id="2.60.120.200">
    <property type="match status" value="1"/>
</dbReference>
<dbReference type="SUPFAM" id="SSF49899">
    <property type="entry name" value="Concanavalin A-like lectins/glucanases"/>
    <property type="match status" value="1"/>
</dbReference>
<keyword evidence="2" id="KW-1185">Reference proteome</keyword>
<evidence type="ECO:0000313" key="2">
    <source>
        <dbReference type="Proteomes" id="UP001141950"/>
    </source>
</evidence>
<reference evidence="1" key="1">
    <citation type="submission" date="2022-08" db="EMBL/GenBank/DDBJ databases">
        <title>The genomic sequence of strain Paenibacillus sp. SCIV0701.</title>
        <authorList>
            <person name="Zhao H."/>
        </authorList>
    </citation>
    <scope>NUCLEOTIDE SEQUENCE</scope>
    <source>
        <strain evidence="1">SCIV0701</strain>
    </source>
</reference>